<accession>A0ABU3TNT9</accession>
<feature type="domain" description="Tyrosine-protein kinase G-rich" evidence="8">
    <location>
        <begin position="288"/>
        <end position="361"/>
    </location>
</feature>
<keyword evidence="10" id="KW-1185">Reference proteome</keyword>
<comment type="subcellular location">
    <subcellularLocation>
        <location evidence="1">Cell membrane</location>
        <topology evidence="1">Multi-pass membrane protein</topology>
    </subcellularLocation>
</comment>
<keyword evidence="3 6" id="KW-0812">Transmembrane</keyword>
<dbReference type="Pfam" id="PF13807">
    <property type="entry name" value="GNVR"/>
    <property type="match status" value="1"/>
</dbReference>
<dbReference type="InterPro" id="IPR032807">
    <property type="entry name" value="GNVR"/>
</dbReference>
<dbReference type="Proteomes" id="UP001249959">
    <property type="component" value="Unassembled WGS sequence"/>
</dbReference>
<feature type="transmembrane region" description="Helical" evidence="6">
    <location>
        <begin position="31"/>
        <end position="51"/>
    </location>
</feature>
<gene>
    <name evidence="9" type="ORF">PQG45_00605</name>
</gene>
<evidence type="ECO:0000313" key="10">
    <source>
        <dbReference type="Proteomes" id="UP001249959"/>
    </source>
</evidence>
<evidence type="ECO:0000256" key="4">
    <source>
        <dbReference type="ARBA" id="ARBA00022989"/>
    </source>
</evidence>
<proteinExistence type="predicted"/>
<name>A0ABU3TNT9_9BACT</name>
<protein>
    <submittedName>
        <fullName evidence="9">GNVR domain-containing protein</fullName>
    </submittedName>
</protein>
<evidence type="ECO:0000313" key="9">
    <source>
        <dbReference type="EMBL" id="MDU0807527.1"/>
    </source>
</evidence>
<dbReference type="RefSeq" id="WP_316070073.1">
    <property type="nucleotide sequence ID" value="NZ_JAVNWW010000001.1"/>
</dbReference>
<feature type="transmembrane region" description="Helical" evidence="6">
    <location>
        <begin position="339"/>
        <end position="358"/>
    </location>
</feature>
<keyword evidence="2" id="KW-1003">Cell membrane</keyword>
<evidence type="ECO:0000256" key="6">
    <source>
        <dbReference type="SAM" id="Phobius"/>
    </source>
</evidence>
<sequence>MNEQNVPQPTHSDEIAINFSEIWNAIVKYKLTLLLVTVIFTAAGALLSLTLDSEYESQVKLLPEVDSKLGGSSGSGGLGGLSSLAGLAGINLSGAMAGSEVIQPAMYPEIVQSIPFLLELSQSQVYNLRQKKFQKLADYLKQDNSNAPIPIFKKDKSQAANDLENITVPKGVLSPDLINISKQESTSLKELREAISVEVDKKNNLIKITAITGDPVVSANLANLILIQLRKYIVQYRTEKARKELDFLMDRQAEARKRYDQSLFTLSNYKDQNRNVFLNVAKDQGKKLQYEVDLAFNVYSNLTNQTTEAKIKLQKETPVFKVLEPAQIPLKRSSPKRSLITLGAMFLGLFASLVGLFLKTANMREIFA</sequence>
<evidence type="ECO:0000256" key="1">
    <source>
        <dbReference type="ARBA" id="ARBA00004651"/>
    </source>
</evidence>
<dbReference type="InterPro" id="IPR003856">
    <property type="entry name" value="LPS_length_determ_N"/>
</dbReference>
<dbReference type="PANTHER" id="PTHR32309">
    <property type="entry name" value="TYROSINE-PROTEIN KINASE"/>
    <property type="match status" value="1"/>
</dbReference>
<dbReference type="EMBL" id="JAVNWW010000001">
    <property type="protein sequence ID" value="MDU0807527.1"/>
    <property type="molecule type" value="Genomic_DNA"/>
</dbReference>
<evidence type="ECO:0000256" key="2">
    <source>
        <dbReference type="ARBA" id="ARBA00022475"/>
    </source>
</evidence>
<evidence type="ECO:0000259" key="8">
    <source>
        <dbReference type="Pfam" id="PF13807"/>
    </source>
</evidence>
<reference evidence="9 10" key="1">
    <citation type="submission" date="2023-09" db="EMBL/GenBank/DDBJ databases">
        <title>Aquirufa genomes.</title>
        <authorList>
            <person name="Pitt A."/>
        </authorList>
    </citation>
    <scope>NUCLEOTIDE SEQUENCE [LARGE SCALE GENOMIC DNA]</scope>
    <source>
        <strain evidence="9 10">LEOWEIH-7C</strain>
    </source>
</reference>
<comment type="caution">
    <text evidence="9">The sequence shown here is derived from an EMBL/GenBank/DDBJ whole genome shotgun (WGS) entry which is preliminary data.</text>
</comment>
<evidence type="ECO:0000256" key="5">
    <source>
        <dbReference type="ARBA" id="ARBA00023136"/>
    </source>
</evidence>
<organism evidence="9 10">
    <name type="scientific">Aquirufa regiilacus</name>
    <dbReference type="NCBI Taxonomy" id="3024868"/>
    <lineage>
        <taxon>Bacteria</taxon>
        <taxon>Pseudomonadati</taxon>
        <taxon>Bacteroidota</taxon>
        <taxon>Cytophagia</taxon>
        <taxon>Cytophagales</taxon>
        <taxon>Flectobacillaceae</taxon>
        <taxon>Aquirufa</taxon>
    </lineage>
</organism>
<feature type="domain" description="Polysaccharide chain length determinant N-terminal" evidence="7">
    <location>
        <begin position="17"/>
        <end position="72"/>
    </location>
</feature>
<dbReference type="PANTHER" id="PTHR32309:SF13">
    <property type="entry name" value="FERRIC ENTEROBACTIN TRANSPORT PROTEIN FEPE"/>
    <property type="match status" value="1"/>
</dbReference>
<keyword evidence="4 6" id="KW-1133">Transmembrane helix</keyword>
<evidence type="ECO:0000259" key="7">
    <source>
        <dbReference type="Pfam" id="PF02706"/>
    </source>
</evidence>
<dbReference type="InterPro" id="IPR050445">
    <property type="entry name" value="Bact_polysacc_biosynth/exp"/>
</dbReference>
<evidence type="ECO:0000256" key="3">
    <source>
        <dbReference type="ARBA" id="ARBA00022692"/>
    </source>
</evidence>
<dbReference type="Pfam" id="PF02706">
    <property type="entry name" value="Wzz"/>
    <property type="match status" value="1"/>
</dbReference>
<keyword evidence="5 6" id="KW-0472">Membrane</keyword>